<dbReference type="AlphaFoldDB" id="A0A6D2KSI1"/>
<dbReference type="EMBL" id="CACVBM020001631">
    <property type="protein sequence ID" value="CAA7056284.1"/>
    <property type="molecule type" value="Genomic_DNA"/>
</dbReference>
<keyword evidence="4" id="KW-1185">Reference proteome</keyword>
<dbReference type="Proteomes" id="UP000467841">
    <property type="component" value="Unassembled WGS sequence"/>
</dbReference>
<feature type="region of interest" description="Disordered" evidence="1">
    <location>
        <begin position="1"/>
        <end position="39"/>
    </location>
</feature>
<name>A0A6D2KSI1_9BRAS</name>
<reference evidence="2 4" key="1">
    <citation type="submission" date="2020-01" db="EMBL/GenBank/DDBJ databases">
        <authorList>
            <person name="Mishra B."/>
        </authorList>
    </citation>
    <scope>NUCLEOTIDE SEQUENCE [LARGE SCALE GENOMIC DNA]</scope>
</reference>
<dbReference type="EMBL" id="CACVBM020001737">
    <property type="protein sequence ID" value="CAA7058768.1"/>
    <property type="molecule type" value="Genomic_DNA"/>
</dbReference>
<evidence type="ECO:0000313" key="4">
    <source>
        <dbReference type="Proteomes" id="UP000467841"/>
    </source>
</evidence>
<evidence type="ECO:0000256" key="1">
    <source>
        <dbReference type="SAM" id="MobiDB-lite"/>
    </source>
</evidence>
<organism evidence="2 4">
    <name type="scientific">Microthlaspi erraticum</name>
    <dbReference type="NCBI Taxonomy" id="1685480"/>
    <lineage>
        <taxon>Eukaryota</taxon>
        <taxon>Viridiplantae</taxon>
        <taxon>Streptophyta</taxon>
        <taxon>Embryophyta</taxon>
        <taxon>Tracheophyta</taxon>
        <taxon>Spermatophyta</taxon>
        <taxon>Magnoliopsida</taxon>
        <taxon>eudicotyledons</taxon>
        <taxon>Gunneridae</taxon>
        <taxon>Pentapetalae</taxon>
        <taxon>rosids</taxon>
        <taxon>malvids</taxon>
        <taxon>Brassicales</taxon>
        <taxon>Brassicaceae</taxon>
        <taxon>Coluteocarpeae</taxon>
        <taxon>Microthlaspi</taxon>
    </lineage>
</organism>
<feature type="compositionally biased region" description="Basic and acidic residues" evidence="1">
    <location>
        <begin position="1"/>
        <end position="12"/>
    </location>
</feature>
<protein>
    <submittedName>
        <fullName evidence="2">Uncharacterized protein</fullName>
    </submittedName>
</protein>
<feature type="region of interest" description="Disordered" evidence="1">
    <location>
        <begin position="175"/>
        <end position="194"/>
    </location>
</feature>
<feature type="region of interest" description="Disordered" evidence="1">
    <location>
        <begin position="87"/>
        <end position="123"/>
    </location>
</feature>
<evidence type="ECO:0000313" key="3">
    <source>
        <dbReference type="EMBL" id="CAA7058768.1"/>
    </source>
</evidence>
<evidence type="ECO:0000313" key="2">
    <source>
        <dbReference type="EMBL" id="CAA7056284.1"/>
    </source>
</evidence>
<gene>
    <name evidence="2" type="ORF">MERR_LOCUS43520</name>
    <name evidence="3" type="ORF">MERR_LOCUS46004</name>
</gene>
<accession>A0A6D2KSI1</accession>
<sequence>MKHPSVNDKELGPELETNQETADHEEPKPKQPNKTPSNLYQGTKVCCDLQEIVQVPSNKKVHVRLSQPVYNDSMSCMMHLLFSKSVETGTGSSEEQWKQEDKEKEAQSEQIPPKSKPPDQKLQGLSTTCFMLKEFRAEPHIYPAPGSMEKYKSLGKAASGGEAALIQHQEEWLTSSNPIPEKPPDSYPRNPKQQTRGKYNISLSFNVSDLSPFLADDPDLRTNLFQEGGDDMIMAEVAQDKEKEPDGQLVAVEQLVAEEALVIPTDRELSYSTKRLEEYLATWVRAILRLFKPPWFV</sequence>
<proteinExistence type="predicted"/>
<dbReference type="OrthoDB" id="1105107at2759"/>
<feature type="compositionally biased region" description="Basic and acidic residues" evidence="1">
    <location>
        <begin position="95"/>
        <end position="107"/>
    </location>
</feature>